<name>A0A0C9V1W6_SPHS4</name>
<evidence type="ECO:0000313" key="10">
    <source>
        <dbReference type="EMBL" id="KIJ31450.1"/>
    </source>
</evidence>
<comment type="function">
    <text evidence="8">Involved in maceration and soft-rotting of plant tissue.</text>
</comment>
<dbReference type="InterPro" id="IPR011050">
    <property type="entry name" value="Pectin_lyase_fold/virulence"/>
</dbReference>
<feature type="signal peptide" evidence="8">
    <location>
        <begin position="1"/>
        <end position="21"/>
    </location>
</feature>
<evidence type="ECO:0000256" key="7">
    <source>
        <dbReference type="PROSITE-ProRule" id="PRU10040"/>
    </source>
</evidence>
<protein>
    <recommendedName>
        <fullName evidence="3 8">Pectinesterase</fullName>
        <ecNumber evidence="3 8">3.1.1.11</ecNumber>
    </recommendedName>
</protein>
<dbReference type="GO" id="GO:0042545">
    <property type="term" value="P:cell wall modification"/>
    <property type="evidence" value="ECO:0007669"/>
    <property type="project" value="UniProtKB-UniRule"/>
</dbReference>
<sequence length="363" mass="38275">MVLTLPSLLLSLLVLPLLSNAASRTSPPSGAIIVRQNTKTTGEFATIQAAVNSLPSDGSNRSIFIYSGTYSEQVYINRTGALALYGYTTDTTTYASNAVTIVHSSSQASGAASDDATGTLRVHKDDFSLYNINVKNSYGQGSQAAALSAYGNRMGLYASSFLGYQDTLYANQGTQVYGKSYIEGAVDFIFGRQGLAYFEGNTISSIGPGCITASGRETNDTGSYVLNRNTLVLGPTALTGTSGKVFLGRPWGAKGNIISHPTIESQYLNSRVVFKNTQIGAQASASWDPCLNPALWSVWSTSDTRTDNVLFATFQNSGPGSSGVTLPSFATALNASAAAEYTIATAVGSDWESWVDTNFVTGE</sequence>
<dbReference type="Pfam" id="PF01095">
    <property type="entry name" value="Pectinesterase"/>
    <property type="match status" value="1"/>
</dbReference>
<dbReference type="GO" id="GO:0045490">
    <property type="term" value="P:pectin catabolic process"/>
    <property type="evidence" value="ECO:0007669"/>
    <property type="project" value="UniProtKB-UniRule"/>
</dbReference>
<keyword evidence="11" id="KW-1185">Reference proteome</keyword>
<comment type="catalytic activity">
    <reaction evidence="6 8">
        <text>[(1-&gt;4)-alpha-D-galacturonosyl methyl ester](n) + n H2O = [(1-&gt;4)-alpha-D-galacturonosyl](n) + n methanol + n H(+)</text>
        <dbReference type="Rhea" id="RHEA:22380"/>
        <dbReference type="Rhea" id="RHEA-COMP:14570"/>
        <dbReference type="Rhea" id="RHEA-COMP:14573"/>
        <dbReference type="ChEBI" id="CHEBI:15377"/>
        <dbReference type="ChEBI" id="CHEBI:15378"/>
        <dbReference type="ChEBI" id="CHEBI:17790"/>
        <dbReference type="ChEBI" id="CHEBI:140522"/>
        <dbReference type="ChEBI" id="CHEBI:140523"/>
        <dbReference type="EC" id="3.1.1.11"/>
    </reaction>
</comment>
<accession>A0A0C9V1W6</accession>
<dbReference type="PANTHER" id="PTHR31321:SF127">
    <property type="entry name" value="PECTINESTERASE"/>
    <property type="match status" value="1"/>
</dbReference>
<dbReference type="SUPFAM" id="SSF51126">
    <property type="entry name" value="Pectin lyase-like"/>
    <property type="match status" value="1"/>
</dbReference>
<evidence type="ECO:0000259" key="9">
    <source>
        <dbReference type="Pfam" id="PF01095"/>
    </source>
</evidence>
<evidence type="ECO:0000256" key="8">
    <source>
        <dbReference type="RuleBase" id="RU000589"/>
    </source>
</evidence>
<dbReference type="AlphaFoldDB" id="A0A0C9V1W6"/>
<evidence type="ECO:0000313" key="11">
    <source>
        <dbReference type="Proteomes" id="UP000054279"/>
    </source>
</evidence>
<dbReference type="EC" id="3.1.1.11" evidence="3 8"/>
<comment type="subcellular location">
    <subcellularLocation>
        <location evidence="8">Secreted</location>
    </subcellularLocation>
</comment>
<evidence type="ECO:0000256" key="1">
    <source>
        <dbReference type="ARBA" id="ARBA00005184"/>
    </source>
</evidence>
<evidence type="ECO:0000256" key="4">
    <source>
        <dbReference type="ARBA" id="ARBA00022801"/>
    </source>
</evidence>
<dbReference type="GO" id="GO:0005576">
    <property type="term" value="C:extracellular region"/>
    <property type="evidence" value="ECO:0007669"/>
    <property type="project" value="UniProtKB-SubCell"/>
</dbReference>
<organism evidence="10 11">
    <name type="scientific">Sphaerobolus stellatus (strain SS14)</name>
    <dbReference type="NCBI Taxonomy" id="990650"/>
    <lineage>
        <taxon>Eukaryota</taxon>
        <taxon>Fungi</taxon>
        <taxon>Dikarya</taxon>
        <taxon>Basidiomycota</taxon>
        <taxon>Agaricomycotina</taxon>
        <taxon>Agaricomycetes</taxon>
        <taxon>Phallomycetidae</taxon>
        <taxon>Geastrales</taxon>
        <taxon>Sphaerobolaceae</taxon>
        <taxon>Sphaerobolus</taxon>
    </lineage>
</organism>
<evidence type="ECO:0000256" key="3">
    <source>
        <dbReference type="ARBA" id="ARBA00013229"/>
    </source>
</evidence>
<evidence type="ECO:0000256" key="2">
    <source>
        <dbReference type="ARBA" id="ARBA00008891"/>
    </source>
</evidence>
<dbReference type="InterPro" id="IPR033131">
    <property type="entry name" value="Pectinesterase_Asp_AS"/>
</dbReference>
<keyword evidence="8" id="KW-0964">Secreted</keyword>
<reference evidence="10 11" key="1">
    <citation type="submission" date="2014-06" db="EMBL/GenBank/DDBJ databases">
        <title>Evolutionary Origins and Diversification of the Mycorrhizal Mutualists.</title>
        <authorList>
            <consortium name="DOE Joint Genome Institute"/>
            <consortium name="Mycorrhizal Genomics Consortium"/>
            <person name="Kohler A."/>
            <person name="Kuo A."/>
            <person name="Nagy L.G."/>
            <person name="Floudas D."/>
            <person name="Copeland A."/>
            <person name="Barry K.W."/>
            <person name="Cichocki N."/>
            <person name="Veneault-Fourrey C."/>
            <person name="LaButti K."/>
            <person name="Lindquist E.A."/>
            <person name="Lipzen A."/>
            <person name="Lundell T."/>
            <person name="Morin E."/>
            <person name="Murat C."/>
            <person name="Riley R."/>
            <person name="Ohm R."/>
            <person name="Sun H."/>
            <person name="Tunlid A."/>
            <person name="Henrissat B."/>
            <person name="Grigoriev I.V."/>
            <person name="Hibbett D.S."/>
            <person name="Martin F."/>
        </authorList>
    </citation>
    <scope>NUCLEOTIDE SEQUENCE [LARGE SCALE GENOMIC DNA]</scope>
    <source>
        <strain evidence="10 11">SS14</strain>
    </source>
</reference>
<dbReference type="Proteomes" id="UP000054279">
    <property type="component" value="Unassembled WGS sequence"/>
</dbReference>
<keyword evidence="8" id="KW-0961">Cell wall biogenesis/degradation</keyword>
<comment type="similarity">
    <text evidence="2">Belongs to the pectinesterase family.</text>
</comment>
<dbReference type="UniPathway" id="UPA00545">
    <property type="reaction ID" value="UER00823"/>
</dbReference>
<keyword evidence="5 8" id="KW-0063">Aspartyl esterase</keyword>
<dbReference type="HOGENOM" id="CLU_012243_1_0_1"/>
<gene>
    <name evidence="10" type="ORF">M422DRAFT_234549</name>
</gene>
<keyword evidence="4 8" id="KW-0378">Hydrolase</keyword>
<feature type="active site" evidence="7">
    <location>
        <position position="187"/>
    </location>
</feature>
<dbReference type="GO" id="GO:0030599">
    <property type="term" value="F:pectinesterase activity"/>
    <property type="evidence" value="ECO:0007669"/>
    <property type="project" value="UniProtKB-UniRule"/>
</dbReference>
<feature type="chain" id="PRO_5005111926" description="Pectinesterase" evidence="8">
    <location>
        <begin position="22"/>
        <end position="363"/>
    </location>
</feature>
<dbReference type="PROSITE" id="PS00503">
    <property type="entry name" value="PECTINESTERASE_2"/>
    <property type="match status" value="1"/>
</dbReference>
<dbReference type="InterPro" id="IPR012334">
    <property type="entry name" value="Pectin_lyas_fold"/>
</dbReference>
<evidence type="ECO:0000256" key="6">
    <source>
        <dbReference type="ARBA" id="ARBA00047928"/>
    </source>
</evidence>
<keyword evidence="8" id="KW-0732">Signal</keyword>
<dbReference type="EMBL" id="KN837242">
    <property type="protein sequence ID" value="KIJ31450.1"/>
    <property type="molecule type" value="Genomic_DNA"/>
</dbReference>
<dbReference type="OrthoDB" id="2019149at2759"/>
<dbReference type="InterPro" id="IPR000070">
    <property type="entry name" value="Pectinesterase_cat"/>
</dbReference>
<comment type="pathway">
    <text evidence="1 8">Glycan metabolism; pectin degradation; 2-dehydro-3-deoxy-D-gluconate from pectin: step 1/5.</text>
</comment>
<dbReference type="PANTHER" id="PTHR31321">
    <property type="entry name" value="ACYL-COA THIOESTER HYDROLASE YBHC-RELATED"/>
    <property type="match status" value="1"/>
</dbReference>
<dbReference type="Gene3D" id="2.160.20.10">
    <property type="entry name" value="Single-stranded right-handed beta-helix, Pectin lyase-like"/>
    <property type="match status" value="1"/>
</dbReference>
<feature type="domain" description="Pectinesterase catalytic" evidence="9">
    <location>
        <begin position="39"/>
        <end position="347"/>
    </location>
</feature>
<evidence type="ECO:0000256" key="5">
    <source>
        <dbReference type="ARBA" id="ARBA00023085"/>
    </source>
</evidence>
<proteinExistence type="inferred from homology"/>